<dbReference type="GO" id="GO:0005694">
    <property type="term" value="C:chromosome"/>
    <property type="evidence" value="ECO:0007669"/>
    <property type="project" value="UniProtKB-SubCell"/>
</dbReference>
<dbReference type="GO" id="GO:0016829">
    <property type="term" value="F:lyase activity"/>
    <property type="evidence" value="ECO:0007669"/>
    <property type="project" value="UniProtKB-KW"/>
</dbReference>
<keyword evidence="7 20" id="KW-0863">Zinc-finger</keyword>
<keyword evidence="5" id="KW-0677">Repeat</keyword>
<evidence type="ECO:0000256" key="7">
    <source>
        <dbReference type="ARBA" id="ARBA00022771"/>
    </source>
</evidence>
<evidence type="ECO:0000256" key="6">
    <source>
        <dbReference type="ARBA" id="ARBA00022763"/>
    </source>
</evidence>
<comment type="subcellular location">
    <subcellularLocation>
        <location evidence="2">Chromosome</location>
    </subcellularLocation>
    <subcellularLocation>
        <location evidence="1">Nucleus</location>
    </subcellularLocation>
</comment>
<dbReference type="GO" id="GO:0005654">
    <property type="term" value="C:nucleoplasm"/>
    <property type="evidence" value="ECO:0007669"/>
    <property type="project" value="UniProtKB-ARBA"/>
</dbReference>
<keyword evidence="3" id="KW-0158">Chromosome</keyword>
<dbReference type="PANTHER" id="PTHR22993:SF10">
    <property type="entry name" value="ENDONUCLEASE 8-LIKE 3"/>
    <property type="match status" value="1"/>
</dbReference>
<evidence type="ECO:0000256" key="8">
    <source>
        <dbReference type="ARBA" id="ARBA00022801"/>
    </source>
</evidence>
<dbReference type="Gene3D" id="2.30.30.380">
    <property type="entry name" value="Zn-finger domain of Sec23/24"/>
    <property type="match status" value="1"/>
</dbReference>
<dbReference type="PROSITE" id="PS01358">
    <property type="entry name" value="ZF_RANBP2_1"/>
    <property type="match status" value="1"/>
</dbReference>
<feature type="domain" description="FPG-type" evidence="22">
    <location>
        <begin position="78"/>
        <end position="113"/>
    </location>
</feature>
<dbReference type="InterPro" id="IPR000214">
    <property type="entry name" value="Znf_DNA_glyclase/AP_lyase"/>
</dbReference>
<evidence type="ECO:0000256" key="4">
    <source>
        <dbReference type="ARBA" id="ARBA00022723"/>
    </source>
</evidence>
<dbReference type="FunFam" id="1.10.8.50:FF:000008">
    <property type="entry name" value="Nei-like DNA glycosylase 3"/>
    <property type="match status" value="1"/>
</dbReference>
<evidence type="ECO:0000256" key="16">
    <source>
        <dbReference type="ARBA" id="ARBA00073168"/>
    </source>
</evidence>
<keyword evidence="12" id="KW-0456">Lyase</keyword>
<dbReference type="EMBL" id="JBJQND010000004">
    <property type="protein sequence ID" value="KAL3879792.1"/>
    <property type="molecule type" value="Genomic_DNA"/>
</dbReference>
<gene>
    <name evidence="24" type="ORF">ACJMK2_032075</name>
</gene>
<evidence type="ECO:0000256" key="17">
    <source>
        <dbReference type="ARBA" id="ARBA00081871"/>
    </source>
</evidence>
<proteinExistence type="predicted"/>
<feature type="domain" description="RanBP2-type" evidence="21">
    <location>
        <begin position="146"/>
        <end position="175"/>
    </location>
</feature>
<evidence type="ECO:0000259" key="23">
    <source>
        <dbReference type="PROSITE" id="PS51999"/>
    </source>
</evidence>
<keyword evidence="14" id="KW-0511">Multifunctional enzyme</keyword>
<dbReference type="SMART" id="SM01232">
    <property type="entry name" value="H2TH"/>
    <property type="match status" value="1"/>
</dbReference>
<keyword evidence="6" id="KW-0227">DNA damage</keyword>
<evidence type="ECO:0000256" key="3">
    <source>
        <dbReference type="ARBA" id="ARBA00022454"/>
    </source>
</evidence>
<dbReference type="InterPro" id="IPR010979">
    <property type="entry name" value="Ribosomal_uS13-like_H2TH"/>
</dbReference>
<accession>A0ABD3X178</accession>
<protein>
    <recommendedName>
        <fullName evidence="16">Endonuclease 8-like 3</fullName>
    </recommendedName>
    <alternativeName>
        <fullName evidence="17">DNA glycosylase/AP lyase Neil3</fullName>
    </alternativeName>
    <alternativeName>
        <fullName evidence="19">Endonuclease VIII-like 3</fullName>
    </alternativeName>
    <alternativeName>
        <fullName evidence="18">Nei-like protein 3</fullName>
    </alternativeName>
</protein>
<dbReference type="SUPFAM" id="SSF90209">
    <property type="entry name" value="Ran binding protein zinc finger-like"/>
    <property type="match status" value="1"/>
</dbReference>
<dbReference type="GO" id="GO:0003906">
    <property type="term" value="F:DNA-(apurinic or apyrimidinic site) endonuclease activity"/>
    <property type="evidence" value="ECO:0007669"/>
    <property type="project" value="UniProtKB-ARBA"/>
</dbReference>
<evidence type="ECO:0000256" key="9">
    <source>
        <dbReference type="ARBA" id="ARBA00022833"/>
    </source>
</evidence>
<dbReference type="Pfam" id="PF06839">
    <property type="entry name" value="Zn_ribbon_GRF"/>
    <property type="match status" value="2"/>
</dbReference>
<evidence type="ECO:0000256" key="18">
    <source>
        <dbReference type="ARBA" id="ARBA00082922"/>
    </source>
</evidence>
<evidence type="ECO:0000256" key="13">
    <source>
        <dbReference type="ARBA" id="ARBA00023242"/>
    </source>
</evidence>
<evidence type="ECO:0000313" key="25">
    <source>
        <dbReference type="Proteomes" id="UP001634394"/>
    </source>
</evidence>
<keyword evidence="8" id="KW-0378">Hydrolase</keyword>
<evidence type="ECO:0000256" key="1">
    <source>
        <dbReference type="ARBA" id="ARBA00004123"/>
    </source>
</evidence>
<keyword evidence="15" id="KW-0326">Glycosidase</keyword>
<dbReference type="AlphaFoldDB" id="A0ABD3X178"/>
<keyword evidence="4" id="KW-0479">Metal-binding</keyword>
<dbReference type="InterPro" id="IPR001876">
    <property type="entry name" value="Znf_RanBP2"/>
</dbReference>
<keyword evidence="9" id="KW-0862">Zinc</keyword>
<dbReference type="GO" id="GO:0016798">
    <property type="term" value="F:hydrolase activity, acting on glycosyl bonds"/>
    <property type="evidence" value="ECO:0007669"/>
    <property type="project" value="UniProtKB-KW"/>
</dbReference>
<evidence type="ECO:0000256" key="19">
    <source>
        <dbReference type="ARBA" id="ARBA00083341"/>
    </source>
</evidence>
<dbReference type="PANTHER" id="PTHR22993">
    <property type="entry name" value="FORMAMIDOPYRIMIDINE-DNA GLYCOSYLASE"/>
    <property type="match status" value="1"/>
</dbReference>
<keyword evidence="25" id="KW-1185">Reference proteome</keyword>
<dbReference type="GO" id="GO:0003677">
    <property type="term" value="F:DNA binding"/>
    <property type="evidence" value="ECO:0007669"/>
    <property type="project" value="UniProtKB-KW"/>
</dbReference>
<evidence type="ECO:0000256" key="10">
    <source>
        <dbReference type="ARBA" id="ARBA00023125"/>
    </source>
</evidence>
<dbReference type="PROSITE" id="PS50199">
    <property type="entry name" value="ZF_RANBP2_2"/>
    <property type="match status" value="1"/>
</dbReference>
<evidence type="ECO:0000256" key="11">
    <source>
        <dbReference type="ARBA" id="ARBA00023204"/>
    </source>
</evidence>
<comment type="caution">
    <text evidence="24">The sequence shown here is derived from an EMBL/GenBank/DDBJ whole genome shotgun (WGS) entry which is preliminary data.</text>
</comment>
<evidence type="ECO:0000256" key="5">
    <source>
        <dbReference type="ARBA" id="ARBA00022737"/>
    </source>
</evidence>
<sequence>MEQLGRLVCDVLLDQSVLPGVGNIIKNEALFDSGIRPNTKVEELSEEHVSHLVKMTRDFTMIFYKCRKEGKTLQPYMKIYKKRKCGQCEGKVIICRLGDDSKRVTYYCEACQTNDLKKSRHVFSLKLPSKNSLLGWVKMGEETDSERKDWTCQQCTLINKPGNKNCEVCWAPRSSNFNPAVNEKTYSKDLTRSKIPSVAKFQSKTVCNNVDSSNVSMPRKRKAEDLNAAKEEASKRPKVSNTFGGFEQIASAQSIKTKYKFKRVNQNTSLISNTPSAMNNCQNFYVNNVQLNLTGPSQLDATIIKSNQVLQNHRQSQIRVQERSHSESDLQAPLKDIQLGSNVMSRIPLCPGHKKRCTFIQVFKKGPNYGRWFFSCSLRSCKFFEWADVGFPICSGHGKPCTIRTVMKHGPNNGKKFFVCQLPKNKQCDFFEWAQGYD</sequence>
<name>A0ABD3X178_SINWO</name>
<evidence type="ECO:0000259" key="22">
    <source>
        <dbReference type="PROSITE" id="PS51066"/>
    </source>
</evidence>
<evidence type="ECO:0000256" key="14">
    <source>
        <dbReference type="ARBA" id="ARBA00023268"/>
    </source>
</evidence>
<feature type="domain" description="GRF-type" evidence="23">
    <location>
        <begin position="350"/>
        <end position="390"/>
    </location>
</feature>
<evidence type="ECO:0000256" key="15">
    <source>
        <dbReference type="ARBA" id="ARBA00023295"/>
    </source>
</evidence>
<evidence type="ECO:0000256" key="12">
    <source>
        <dbReference type="ARBA" id="ARBA00023239"/>
    </source>
</evidence>
<keyword evidence="11" id="KW-0234">DNA repair</keyword>
<dbReference type="Gene3D" id="1.10.8.50">
    <property type="match status" value="1"/>
</dbReference>
<dbReference type="Proteomes" id="UP001634394">
    <property type="component" value="Unassembled WGS sequence"/>
</dbReference>
<dbReference type="GO" id="GO:0008270">
    <property type="term" value="F:zinc ion binding"/>
    <property type="evidence" value="ECO:0007669"/>
    <property type="project" value="UniProtKB-KW"/>
</dbReference>
<dbReference type="SMART" id="SM00547">
    <property type="entry name" value="ZnF_RBZ"/>
    <property type="match status" value="1"/>
</dbReference>
<dbReference type="InterPro" id="IPR036443">
    <property type="entry name" value="Znf_RanBP2_sf"/>
</dbReference>
<dbReference type="Pfam" id="PF06831">
    <property type="entry name" value="H2TH"/>
    <property type="match status" value="1"/>
</dbReference>
<dbReference type="SUPFAM" id="SSF46946">
    <property type="entry name" value="S13-like H2TH domain"/>
    <property type="match status" value="1"/>
</dbReference>
<feature type="domain" description="GRF-type" evidence="23">
    <location>
        <begin position="394"/>
        <end position="437"/>
    </location>
</feature>
<dbReference type="InterPro" id="IPR015886">
    <property type="entry name" value="H2TH_FPG"/>
</dbReference>
<dbReference type="InterPro" id="IPR010666">
    <property type="entry name" value="Znf_GRF"/>
</dbReference>
<evidence type="ECO:0000256" key="2">
    <source>
        <dbReference type="ARBA" id="ARBA00004286"/>
    </source>
</evidence>
<evidence type="ECO:0000256" key="20">
    <source>
        <dbReference type="PROSITE-ProRule" id="PRU00322"/>
    </source>
</evidence>
<organism evidence="24 25">
    <name type="scientific">Sinanodonta woodiana</name>
    <name type="common">Chinese pond mussel</name>
    <name type="synonym">Anodonta woodiana</name>
    <dbReference type="NCBI Taxonomy" id="1069815"/>
    <lineage>
        <taxon>Eukaryota</taxon>
        <taxon>Metazoa</taxon>
        <taxon>Spiralia</taxon>
        <taxon>Lophotrochozoa</taxon>
        <taxon>Mollusca</taxon>
        <taxon>Bivalvia</taxon>
        <taxon>Autobranchia</taxon>
        <taxon>Heteroconchia</taxon>
        <taxon>Palaeoheterodonta</taxon>
        <taxon>Unionida</taxon>
        <taxon>Unionoidea</taxon>
        <taxon>Unionidae</taxon>
        <taxon>Unioninae</taxon>
        <taxon>Sinanodonta</taxon>
    </lineage>
</organism>
<reference evidence="24 25" key="1">
    <citation type="submission" date="2024-11" db="EMBL/GenBank/DDBJ databases">
        <title>Chromosome-level genome assembly of the freshwater bivalve Anodonta woodiana.</title>
        <authorList>
            <person name="Chen X."/>
        </authorList>
    </citation>
    <scope>NUCLEOTIDE SEQUENCE [LARGE SCALE GENOMIC DNA]</scope>
    <source>
        <strain evidence="24">MN2024</strain>
        <tissue evidence="24">Gills</tissue>
    </source>
</reference>
<keyword evidence="10" id="KW-0238">DNA-binding</keyword>
<dbReference type="PROSITE" id="PS51066">
    <property type="entry name" value="ZF_FPG_2"/>
    <property type="match status" value="1"/>
</dbReference>
<dbReference type="GO" id="GO:0006281">
    <property type="term" value="P:DNA repair"/>
    <property type="evidence" value="ECO:0007669"/>
    <property type="project" value="UniProtKB-KW"/>
</dbReference>
<dbReference type="PROSITE" id="PS51999">
    <property type="entry name" value="ZF_GRF"/>
    <property type="match status" value="2"/>
</dbReference>
<evidence type="ECO:0000259" key="21">
    <source>
        <dbReference type="PROSITE" id="PS50199"/>
    </source>
</evidence>
<keyword evidence="13" id="KW-0539">Nucleus</keyword>
<evidence type="ECO:0000313" key="24">
    <source>
        <dbReference type="EMBL" id="KAL3879792.1"/>
    </source>
</evidence>